<evidence type="ECO:0000313" key="3">
    <source>
        <dbReference type="Proteomes" id="UP000270230"/>
    </source>
</evidence>
<sequence length="614" mass="68026">MPWNAVNYAPGYKTLDPIPPVVPKKRGKKQIPRENTKEGDKLKHPPDVSQREGPDDDPVQGHYGPSRDDETDASSTLLTVAEGIDKETSLTDTNESKMRRFMPSQDETDALGLDVELAQEIFNQLHSLCMVDGIPDEDAAKNGWKDLDSKHNNTSNDYYLVANPFETGKAATTGLSEKFIAVGREAAQALSNALTRSKASAVYDSGWTEAKVLKKFSGSLRFGLEKYHLALNQSSKLKKSGNILPSGRVPQEKKDLRDTKSGSTAKAGKKKTVVPPKLRAIKLKAPTATEMANCGADERATLLMFEKLEAIFLNDGDGNHEAATAICMAINTVFVPWDKLKEEDINAHINALPQAWTKVNRKIEGDGDSDTSRMMNSVLEAVERMRLSDGQDMKPDVYTRELLGVKLSMEKVYAQLRDWLEPLAQGEAPTEVETASKASKAPGDKGKRPLEEAAIPLNTPEQPTKRAKIDKKEAPAGNGFKIRAKRGKAAPQWTHEECLALLQFWDHPDFPFWSTEDRTKTFNLWRESRELGDARTWDAMEQRIKALIMSDENNAEGLVEATRAEKAKSPIDWPHYANQAGANRKTRPSQGGLSQAINSMKKKHVKPAEKSGKE</sequence>
<reference evidence="2 3" key="1">
    <citation type="journal article" date="2018" name="BMC Genomics">
        <title>Genomic evidence for intraspecific hybridization in a clonal and extremely halotolerant yeast.</title>
        <authorList>
            <person name="Gostincar C."/>
            <person name="Stajich J.E."/>
            <person name="Zupancic J."/>
            <person name="Zalar P."/>
            <person name="Gunde-Cimerman N."/>
        </authorList>
    </citation>
    <scope>NUCLEOTIDE SEQUENCE [LARGE SCALE GENOMIC DNA]</scope>
    <source>
        <strain evidence="2 3">EXF-151</strain>
    </source>
</reference>
<feature type="compositionally biased region" description="Basic and acidic residues" evidence="1">
    <location>
        <begin position="31"/>
        <end position="53"/>
    </location>
</feature>
<comment type="caution">
    <text evidence="2">The sequence shown here is derived from an EMBL/GenBank/DDBJ whole genome shotgun (WGS) entry which is preliminary data.</text>
</comment>
<dbReference type="EMBL" id="QWIN01000212">
    <property type="protein sequence ID" value="RMY56318.1"/>
    <property type="molecule type" value="Genomic_DNA"/>
</dbReference>
<feature type="compositionally biased region" description="Polar residues" evidence="1">
    <location>
        <begin position="588"/>
        <end position="598"/>
    </location>
</feature>
<organism evidence="2 3">
    <name type="scientific">Hortaea werneckii</name>
    <name type="common">Black yeast</name>
    <name type="synonym">Cladosporium werneckii</name>
    <dbReference type="NCBI Taxonomy" id="91943"/>
    <lineage>
        <taxon>Eukaryota</taxon>
        <taxon>Fungi</taxon>
        <taxon>Dikarya</taxon>
        <taxon>Ascomycota</taxon>
        <taxon>Pezizomycotina</taxon>
        <taxon>Dothideomycetes</taxon>
        <taxon>Dothideomycetidae</taxon>
        <taxon>Mycosphaerellales</taxon>
        <taxon>Teratosphaeriaceae</taxon>
        <taxon>Hortaea</taxon>
    </lineage>
</organism>
<feature type="compositionally biased region" description="Basic and acidic residues" evidence="1">
    <location>
        <begin position="442"/>
        <end position="451"/>
    </location>
</feature>
<dbReference type="AlphaFoldDB" id="A0A3M7CVY9"/>
<accession>A0A3M7CVY9</accession>
<gene>
    <name evidence="2" type="ORF">D0865_03721</name>
</gene>
<dbReference type="OrthoDB" id="3863669at2759"/>
<evidence type="ECO:0000256" key="1">
    <source>
        <dbReference type="SAM" id="MobiDB-lite"/>
    </source>
</evidence>
<evidence type="ECO:0000313" key="2">
    <source>
        <dbReference type="EMBL" id="RMY56318.1"/>
    </source>
</evidence>
<feature type="compositionally biased region" description="Basic and acidic residues" evidence="1">
    <location>
        <begin position="83"/>
        <end position="98"/>
    </location>
</feature>
<proteinExistence type="predicted"/>
<feature type="compositionally biased region" description="Basic and acidic residues" evidence="1">
    <location>
        <begin position="250"/>
        <end position="260"/>
    </location>
</feature>
<feature type="region of interest" description="Disordered" evidence="1">
    <location>
        <begin position="569"/>
        <end position="614"/>
    </location>
</feature>
<protein>
    <submittedName>
        <fullName evidence="2">Uncharacterized protein</fullName>
    </submittedName>
</protein>
<feature type="region of interest" description="Disordered" evidence="1">
    <location>
        <begin position="1"/>
        <end position="101"/>
    </location>
</feature>
<feature type="region of interest" description="Disordered" evidence="1">
    <location>
        <begin position="427"/>
        <end position="454"/>
    </location>
</feature>
<name>A0A3M7CVY9_HORWE</name>
<dbReference type="Proteomes" id="UP000270230">
    <property type="component" value="Unassembled WGS sequence"/>
</dbReference>
<feature type="region of interest" description="Disordered" evidence="1">
    <location>
        <begin position="240"/>
        <end position="272"/>
    </location>
</feature>